<organism evidence="2 3">
    <name type="scientific">Microscilla marina ATCC 23134</name>
    <dbReference type="NCBI Taxonomy" id="313606"/>
    <lineage>
        <taxon>Bacteria</taxon>
        <taxon>Pseudomonadati</taxon>
        <taxon>Bacteroidota</taxon>
        <taxon>Cytophagia</taxon>
        <taxon>Cytophagales</taxon>
        <taxon>Microscillaceae</taxon>
        <taxon>Microscilla</taxon>
    </lineage>
</organism>
<proteinExistence type="predicted"/>
<keyword evidence="3" id="KW-1185">Reference proteome</keyword>
<dbReference type="RefSeq" id="WP_002692512.1">
    <property type="nucleotide sequence ID" value="NZ_AAWS01000001.1"/>
</dbReference>
<evidence type="ECO:0000313" key="3">
    <source>
        <dbReference type="Proteomes" id="UP000004095"/>
    </source>
</evidence>
<reference evidence="2 3" key="1">
    <citation type="submission" date="2007-01" db="EMBL/GenBank/DDBJ databases">
        <authorList>
            <person name="Haygood M."/>
            <person name="Podell S."/>
            <person name="Anderson C."/>
            <person name="Hopkinson B."/>
            <person name="Roe K."/>
            <person name="Barbeau K."/>
            <person name="Gaasterland T."/>
            <person name="Ferriera S."/>
            <person name="Johnson J."/>
            <person name="Kravitz S."/>
            <person name="Beeson K."/>
            <person name="Sutton G."/>
            <person name="Rogers Y.-H."/>
            <person name="Friedman R."/>
            <person name="Frazier M."/>
            <person name="Venter J.C."/>
        </authorList>
    </citation>
    <scope>NUCLEOTIDE SEQUENCE [LARGE SCALE GENOMIC DNA]</scope>
    <source>
        <strain evidence="2 3">ATCC 23134</strain>
    </source>
</reference>
<comment type="caution">
    <text evidence="2">The sequence shown here is derived from an EMBL/GenBank/DDBJ whole genome shotgun (WGS) entry which is preliminary data.</text>
</comment>
<dbReference type="EMBL" id="AAWS01000001">
    <property type="protein sequence ID" value="EAY31815.1"/>
    <property type="molecule type" value="Genomic_DNA"/>
</dbReference>
<feature type="region of interest" description="Disordered" evidence="1">
    <location>
        <begin position="108"/>
        <end position="142"/>
    </location>
</feature>
<name>A1ZC13_MICM2</name>
<evidence type="ECO:0000256" key="1">
    <source>
        <dbReference type="SAM" id="MobiDB-lite"/>
    </source>
</evidence>
<dbReference type="AlphaFoldDB" id="A1ZC13"/>
<dbReference type="InterPro" id="IPR045362">
    <property type="entry name" value="CIS_spike_tip"/>
</dbReference>
<feature type="compositionally biased region" description="Polar residues" evidence="1">
    <location>
        <begin position="133"/>
        <end position="142"/>
    </location>
</feature>
<dbReference type="OrthoDB" id="5518630at2"/>
<protein>
    <submittedName>
        <fullName evidence="2">Afp10, putative</fullName>
    </submittedName>
</protein>
<dbReference type="Pfam" id="PF19267">
    <property type="entry name" value="CIS_spike_tip"/>
    <property type="match status" value="1"/>
</dbReference>
<sequence>MSDSRAIIIDGDQAVFEITFGNALTTMVPIGNMKGSGEATFDSNTLCVLGDEKELKVENVPYNSPPFVGGQGTVKIEKLESDQVAGHTNSGGKKVILKGKKFKAKLEVSSPAKDPNGVPDPNVMYTGGMGEFKTTNTKFTGT</sequence>
<evidence type="ECO:0000313" key="2">
    <source>
        <dbReference type="EMBL" id="EAY31815.1"/>
    </source>
</evidence>
<gene>
    <name evidence="2" type="ORF">M23134_01844</name>
</gene>
<dbReference type="eggNOG" id="ENOG50324D8">
    <property type="taxonomic scope" value="Bacteria"/>
</dbReference>
<dbReference type="Proteomes" id="UP000004095">
    <property type="component" value="Unassembled WGS sequence"/>
</dbReference>
<accession>A1ZC13</accession>